<evidence type="ECO:0000256" key="2">
    <source>
        <dbReference type="ARBA" id="ARBA00022837"/>
    </source>
</evidence>
<dbReference type="GO" id="GO:0005509">
    <property type="term" value="F:calcium ion binding"/>
    <property type="evidence" value="ECO:0007669"/>
    <property type="project" value="InterPro"/>
</dbReference>
<dbReference type="SUPFAM" id="SSF50729">
    <property type="entry name" value="PH domain-like"/>
    <property type="match status" value="1"/>
</dbReference>
<dbReference type="InterPro" id="IPR011993">
    <property type="entry name" value="PH-like_dom_sf"/>
</dbReference>
<organism evidence="5 6">
    <name type="scientific">Atractosteus spatula</name>
    <name type="common">Alligator gar</name>
    <name type="synonym">Lepisosteus spatula</name>
    <dbReference type="NCBI Taxonomy" id="7917"/>
    <lineage>
        <taxon>Eukaryota</taxon>
        <taxon>Metazoa</taxon>
        <taxon>Chordata</taxon>
        <taxon>Craniata</taxon>
        <taxon>Vertebrata</taxon>
        <taxon>Euteleostomi</taxon>
        <taxon>Actinopterygii</taxon>
        <taxon>Neopterygii</taxon>
        <taxon>Holostei</taxon>
        <taxon>Semionotiformes</taxon>
        <taxon>Lepisosteidae</taxon>
        <taxon>Atractosteus</taxon>
    </lineage>
</organism>
<dbReference type="InterPro" id="IPR018247">
    <property type="entry name" value="EF_Hand_1_Ca_BS"/>
</dbReference>
<feature type="region of interest" description="Disordered" evidence="3">
    <location>
        <begin position="353"/>
        <end position="374"/>
    </location>
</feature>
<dbReference type="PROSITE" id="PS50003">
    <property type="entry name" value="PH_DOMAIN"/>
    <property type="match status" value="1"/>
</dbReference>
<evidence type="ECO:0000259" key="4">
    <source>
        <dbReference type="PROSITE" id="PS50003"/>
    </source>
</evidence>
<evidence type="ECO:0000256" key="1">
    <source>
        <dbReference type="ARBA" id="ARBA00022723"/>
    </source>
</evidence>
<evidence type="ECO:0000313" key="6">
    <source>
        <dbReference type="Proteomes" id="UP000736164"/>
    </source>
</evidence>
<feature type="region of interest" description="Disordered" evidence="3">
    <location>
        <begin position="802"/>
        <end position="851"/>
    </location>
</feature>
<protein>
    <submittedName>
        <fullName evidence="5">RHBL3 protein</fullName>
    </submittedName>
</protein>
<feature type="compositionally biased region" description="Polar residues" evidence="3">
    <location>
        <begin position="841"/>
        <end position="851"/>
    </location>
</feature>
<dbReference type="InterPro" id="IPR002048">
    <property type="entry name" value="EF_hand_dom"/>
</dbReference>
<proteinExistence type="predicted"/>
<dbReference type="SUPFAM" id="SSF47473">
    <property type="entry name" value="EF-hand"/>
    <property type="match status" value="1"/>
</dbReference>
<dbReference type="CDD" id="cd00821">
    <property type="entry name" value="PH"/>
    <property type="match status" value="1"/>
</dbReference>
<feature type="region of interest" description="Disordered" evidence="3">
    <location>
        <begin position="521"/>
        <end position="555"/>
    </location>
</feature>
<dbReference type="Gene3D" id="2.30.29.30">
    <property type="entry name" value="Pleckstrin-homology domain (PH domain)/Phosphotyrosine-binding domain (PTB)"/>
    <property type="match status" value="1"/>
</dbReference>
<feature type="domain" description="PH" evidence="4">
    <location>
        <begin position="7"/>
        <end position="95"/>
    </location>
</feature>
<keyword evidence="2" id="KW-0106">Calcium</keyword>
<reference evidence="5" key="1">
    <citation type="journal article" date="2021" name="Cell">
        <title>Tracing the genetic footprints of vertebrate landing in non-teleost ray-finned fishes.</title>
        <authorList>
            <person name="Bi X."/>
            <person name="Wang K."/>
            <person name="Yang L."/>
            <person name="Pan H."/>
            <person name="Jiang H."/>
            <person name="Wei Q."/>
            <person name="Fang M."/>
            <person name="Yu H."/>
            <person name="Zhu C."/>
            <person name="Cai Y."/>
            <person name="He Y."/>
            <person name="Gan X."/>
            <person name="Zeng H."/>
            <person name="Yu D."/>
            <person name="Zhu Y."/>
            <person name="Jiang H."/>
            <person name="Qiu Q."/>
            <person name="Yang H."/>
            <person name="Zhang Y.E."/>
            <person name="Wang W."/>
            <person name="Zhu M."/>
            <person name="He S."/>
            <person name="Zhang G."/>
        </authorList>
    </citation>
    <scope>NUCLEOTIDE SEQUENCE</scope>
    <source>
        <strain evidence="5">Allg_001</strain>
    </source>
</reference>
<comment type="caution">
    <text evidence="5">The sequence shown here is derived from an EMBL/GenBank/DDBJ whole genome shotgun (WGS) entry which is preliminary data.</text>
</comment>
<dbReference type="InterPro" id="IPR011992">
    <property type="entry name" value="EF-hand-dom_pair"/>
</dbReference>
<sequence>MSADEQGLVFESFLKKRKDKMKLKWVTYWFRLQNTTLFFYTKKHGSAVQSVREVKSDSKQFVFEITMKNGKKKVLAAETEELRAAWTGLLWKAMQLPGPGHPDSACVWHDVADLKERAGPRHHSSSESDSGTSAGQPGSFSSFTDPRGLAWPPTEPPLDAAQHQSITAQEEEEEEGLYDVPTSNREARGESAQGSRAIITESIYDVPKSLLRKASESRLGNSEPEHSSLSLRSAATVPVCCPDLTGRTVSESERSQLLSLVPHSSPHHVYRELLFFTGEREGKDCTSRLDAVSSRGAGLLRTPSAARRHGGDSRLWRSVTTNDIPASCQLSLPNGTKQEAADDAQLCGRATLGSTCSAPPSPSPGAGQRGRGARVSRPFQARWPWHMRLTTLPRGSLCRSEAGLPVPCFVCAAPLGALSAGSPPCPGACRGPGPGPSLELPQDSRPVQTRVAGAQSPRRVGSPLIKTFMCVARLSLSLEIPRCSPTSTRAQSPAPCAPCCAHRAPSTSRTLCRNEVLTGLSSQAPQTGTSPSGGQAWREEAGLRSSSAQPVPQGTDPAVLHQLSSALFLLLPLTSIQAFRSIAKSIATLIQNTSRSHWLSAVVQLKTRVQILFDPENSGYISTERFRSLLAAHGSELDPHKLEVLLALADSNADGQVCYQDFVNLEGRAFGTPALEQTEAQCEHCRCVGGLCLGPASPQLRSWTGQAGPAPAHQRLRLGVGSKNEKHVLGLGRYCPGQEACGCRTHPHSGRGAPSVSPSTVLQFHKAVTLVASQYCCGKYLGERARRALALVVSCSERLGTKDSSRRRWRGHSSALVAEQMSAGQREAAAVGPNDRRPAGTRSSSCPHDRP</sequence>
<dbReference type="AlphaFoldDB" id="A0A8J7T920"/>
<dbReference type="PROSITE" id="PS00018">
    <property type="entry name" value="EF_HAND_1"/>
    <property type="match status" value="1"/>
</dbReference>
<feature type="non-terminal residue" evidence="5">
    <location>
        <position position="1"/>
    </location>
</feature>
<feature type="compositionally biased region" description="Polar residues" evidence="3">
    <location>
        <begin position="134"/>
        <end position="144"/>
    </location>
</feature>
<feature type="non-terminal residue" evidence="5">
    <location>
        <position position="851"/>
    </location>
</feature>
<dbReference type="SMART" id="SM00233">
    <property type="entry name" value="PH"/>
    <property type="match status" value="1"/>
</dbReference>
<feature type="region of interest" description="Disordered" evidence="3">
    <location>
        <begin position="117"/>
        <end position="194"/>
    </location>
</feature>
<gene>
    <name evidence="5" type="primary">Rhbdl3_1</name>
    <name evidence="5" type="ORF">GTO95_0013050</name>
</gene>
<keyword evidence="6" id="KW-1185">Reference proteome</keyword>
<dbReference type="EMBL" id="JAAWVO010014709">
    <property type="protein sequence ID" value="MBN3314201.1"/>
    <property type="molecule type" value="Genomic_DNA"/>
</dbReference>
<dbReference type="InterPro" id="IPR001849">
    <property type="entry name" value="PH_domain"/>
</dbReference>
<name>A0A8J7T920_ATRSP</name>
<dbReference type="Proteomes" id="UP000736164">
    <property type="component" value="Unassembled WGS sequence"/>
</dbReference>
<dbReference type="Pfam" id="PF13499">
    <property type="entry name" value="EF-hand_7"/>
    <property type="match status" value="1"/>
</dbReference>
<feature type="compositionally biased region" description="Polar residues" evidence="3">
    <location>
        <begin position="521"/>
        <end position="533"/>
    </location>
</feature>
<evidence type="ECO:0000256" key="3">
    <source>
        <dbReference type="SAM" id="MobiDB-lite"/>
    </source>
</evidence>
<keyword evidence="1" id="KW-0479">Metal-binding</keyword>
<accession>A0A8J7T920</accession>
<dbReference type="CDD" id="cd00051">
    <property type="entry name" value="EFh"/>
    <property type="match status" value="1"/>
</dbReference>
<dbReference type="Gene3D" id="1.10.238.10">
    <property type="entry name" value="EF-hand"/>
    <property type="match status" value="1"/>
</dbReference>
<evidence type="ECO:0000313" key="5">
    <source>
        <dbReference type="EMBL" id="MBN3314201.1"/>
    </source>
</evidence>